<dbReference type="SUPFAM" id="SSF53474">
    <property type="entry name" value="alpha/beta-Hydrolases"/>
    <property type="match status" value="1"/>
</dbReference>
<dbReference type="Proteomes" id="UP001359469">
    <property type="component" value="Unassembled WGS sequence"/>
</dbReference>
<evidence type="ECO:0000313" key="3">
    <source>
        <dbReference type="Proteomes" id="UP001359469"/>
    </source>
</evidence>
<dbReference type="InterPro" id="IPR000073">
    <property type="entry name" value="AB_hydrolase_1"/>
</dbReference>
<comment type="caution">
    <text evidence="2">The sequence shown here is derived from an EMBL/GenBank/DDBJ whole genome shotgun (WGS) entry which is preliminary data.</text>
</comment>
<dbReference type="PANTHER" id="PTHR43194:SF5">
    <property type="entry name" value="PIMELOYL-[ACYL-CARRIER PROTEIN] METHYL ESTER ESTERASE"/>
    <property type="match status" value="1"/>
</dbReference>
<dbReference type="GO" id="GO:0016787">
    <property type="term" value="F:hydrolase activity"/>
    <property type="evidence" value="ECO:0007669"/>
    <property type="project" value="UniProtKB-KW"/>
</dbReference>
<dbReference type="PANTHER" id="PTHR43194">
    <property type="entry name" value="HYDROLASE ALPHA/BETA FOLD FAMILY"/>
    <property type="match status" value="1"/>
</dbReference>
<evidence type="ECO:0000259" key="1">
    <source>
        <dbReference type="Pfam" id="PF12697"/>
    </source>
</evidence>
<keyword evidence="2" id="KW-0378">Hydrolase</keyword>
<sequence>MLLYNLCYPLMWLATLVQYNYYRVLVKLKHRPSLLLKVRIKPETHYVRLCRALRLADLWLLERCSLHLAARYLLSLFETTRYVAYKQVDHEYLAGFQQECVSFQRQTVYVFRWMPAAADTPTKTVLLVHGWEGRGIMFRPLCEALKAQGYGVVMPDLLAHGLSEGKRVSNYELAGLIIELGRRYGPFHAVVGHSSGGLVCSLALAQGLAAQRLVLLASPDNFGKMIDRFLAGASVSASLAVPMKTIYAQRFGFHPDQIGEALYRSLDCPALICHDQQDARVHPAVADEIHRAFARSEIFYTRGLGHLGILRSPLVHQRILSFLSDAGTGTETPCAPLIHDTATCHAPSAAACGGPMPVVSKPM</sequence>
<dbReference type="RefSeq" id="WP_039998976.1">
    <property type="nucleotide sequence ID" value="NZ_CP161827.1"/>
</dbReference>
<proteinExistence type="predicted"/>
<evidence type="ECO:0000313" key="2">
    <source>
        <dbReference type="EMBL" id="MEI7064462.1"/>
    </source>
</evidence>
<keyword evidence="3" id="KW-1185">Reference proteome</keyword>
<dbReference type="InterPro" id="IPR029058">
    <property type="entry name" value="AB_hydrolase_fold"/>
</dbReference>
<name>A0ABU8JN31_DICCH</name>
<dbReference type="Pfam" id="PF12697">
    <property type="entry name" value="Abhydrolase_6"/>
    <property type="match status" value="1"/>
</dbReference>
<protein>
    <submittedName>
        <fullName evidence="2">Alpha/beta hydrolase</fullName>
    </submittedName>
</protein>
<organism evidence="2 3">
    <name type="scientific">Dickeya chrysanthemi</name>
    <name type="common">Pectobacterium chrysanthemi</name>
    <name type="synonym">Erwinia chrysanthemi</name>
    <dbReference type="NCBI Taxonomy" id="556"/>
    <lineage>
        <taxon>Bacteria</taxon>
        <taxon>Pseudomonadati</taxon>
        <taxon>Pseudomonadota</taxon>
        <taxon>Gammaproteobacteria</taxon>
        <taxon>Enterobacterales</taxon>
        <taxon>Pectobacteriaceae</taxon>
        <taxon>Dickeya</taxon>
    </lineage>
</organism>
<gene>
    <name evidence="2" type="ORF">WCU84_12425</name>
</gene>
<feature type="domain" description="AB hydrolase-1" evidence="1">
    <location>
        <begin position="125"/>
        <end position="306"/>
    </location>
</feature>
<dbReference type="Gene3D" id="3.40.50.1820">
    <property type="entry name" value="alpha/beta hydrolase"/>
    <property type="match status" value="1"/>
</dbReference>
<dbReference type="InterPro" id="IPR050228">
    <property type="entry name" value="Carboxylesterase_BioH"/>
</dbReference>
<dbReference type="EMBL" id="JBBBOO010000008">
    <property type="protein sequence ID" value="MEI7064462.1"/>
    <property type="molecule type" value="Genomic_DNA"/>
</dbReference>
<accession>A0ABU8JN31</accession>
<reference evidence="2 3" key="1">
    <citation type="submission" date="2024-03" db="EMBL/GenBank/DDBJ databases">
        <title>Analysis of soft rot Pectobacteriaceae population diversity in US potato growing regions between 2016 and 2022.</title>
        <authorList>
            <person name="Ma X."/>
            <person name="Zhang X."/>
            <person name="Stodghill P."/>
            <person name="Rioux R."/>
            <person name="Babler B."/>
            <person name="Shrestha S."/>
            <person name="Babler B."/>
            <person name="Rivedal H."/>
            <person name="Frost K."/>
            <person name="Hao J."/>
            <person name="Secor G."/>
            <person name="Swingle B."/>
        </authorList>
    </citation>
    <scope>NUCLEOTIDE SEQUENCE [LARGE SCALE GENOMIC DNA]</scope>
    <source>
        <strain evidence="2 3">SR64</strain>
    </source>
</reference>